<dbReference type="AlphaFoldDB" id="A0AAV2Z8T7"/>
<name>A0AAV2Z8T7_9STRA</name>
<dbReference type="Gene3D" id="3.30.420.10">
    <property type="entry name" value="Ribonuclease H-like superfamily/Ribonuclease H"/>
    <property type="match status" value="1"/>
</dbReference>
<keyword evidence="2" id="KW-1185">Reference proteome</keyword>
<protein>
    <submittedName>
        <fullName evidence="1">Uncharacterized protein</fullName>
    </submittedName>
</protein>
<comment type="caution">
    <text evidence="1">The sequence shown here is derived from an EMBL/GenBank/DDBJ whole genome shotgun (WGS) entry which is preliminary data.</text>
</comment>
<reference evidence="1" key="1">
    <citation type="submission" date="2022-11" db="EMBL/GenBank/DDBJ databases">
        <authorList>
            <person name="Morgan W.R."/>
            <person name="Tartar A."/>
        </authorList>
    </citation>
    <scope>NUCLEOTIDE SEQUENCE</scope>
    <source>
        <strain evidence="1">ARSEF 373</strain>
    </source>
</reference>
<proteinExistence type="predicted"/>
<accession>A0AAV2Z8T7</accession>
<evidence type="ECO:0000313" key="1">
    <source>
        <dbReference type="EMBL" id="DBA01799.1"/>
    </source>
</evidence>
<organism evidence="1 2">
    <name type="scientific">Lagenidium giganteum</name>
    <dbReference type="NCBI Taxonomy" id="4803"/>
    <lineage>
        <taxon>Eukaryota</taxon>
        <taxon>Sar</taxon>
        <taxon>Stramenopiles</taxon>
        <taxon>Oomycota</taxon>
        <taxon>Peronosporomycetes</taxon>
        <taxon>Pythiales</taxon>
        <taxon>Pythiaceae</taxon>
    </lineage>
</organism>
<evidence type="ECO:0000313" key="2">
    <source>
        <dbReference type="Proteomes" id="UP001146120"/>
    </source>
</evidence>
<reference evidence="1" key="2">
    <citation type="journal article" date="2023" name="Microbiol Resour">
        <title>Decontamination and Annotation of the Draft Genome Sequence of the Oomycete Lagenidium giganteum ARSEF 373.</title>
        <authorList>
            <person name="Morgan W.R."/>
            <person name="Tartar A."/>
        </authorList>
    </citation>
    <scope>NUCLEOTIDE SEQUENCE</scope>
    <source>
        <strain evidence="1">ARSEF 373</strain>
    </source>
</reference>
<dbReference type="GO" id="GO:0003676">
    <property type="term" value="F:nucleic acid binding"/>
    <property type="evidence" value="ECO:0007669"/>
    <property type="project" value="InterPro"/>
</dbReference>
<dbReference type="Proteomes" id="UP001146120">
    <property type="component" value="Unassembled WGS sequence"/>
</dbReference>
<sequence>MPDYWRQHSHLARHQELCCRTRCSYTSVVCQVSGYESDQKCKGVLARAVYKNGKQYETIEKLQRAIVREWAAISASCFERLVSSMKNRCIKLIKQAMW</sequence>
<gene>
    <name evidence="1" type="ORF">N0F65_002915</name>
</gene>
<dbReference type="EMBL" id="DAKRPA010000041">
    <property type="protein sequence ID" value="DBA01799.1"/>
    <property type="molecule type" value="Genomic_DNA"/>
</dbReference>
<dbReference type="InterPro" id="IPR036397">
    <property type="entry name" value="RNaseH_sf"/>
</dbReference>